<gene>
    <name evidence="1" type="ORF">J1C50_14050</name>
</gene>
<protein>
    <submittedName>
        <fullName evidence="1">Uncharacterized protein</fullName>
    </submittedName>
</protein>
<comment type="caution">
    <text evidence="1">The sequence shown here is derived from an EMBL/GenBank/DDBJ whole genome shotgun (WGS) entry which is preliminary data.</text>
</comment>
<dbReference type="EMBL" id="JAFLRD010000010">
    <property type="protein sequence ID" value="MBO0416633.1"/>
    <property type="molecule type" value="Genomic_DNA"/>
</dbReference>
<reference evidence="1 2" key="1">
    <citation type="submission" date="2021-03" db="EMBL/GenBank/DDBJ databases">
        <title>First Case of infection caused by Chromobacterium haemolyticum derived from water in China.</title>
        <authorList>
            <person name="Chen J."/>
            <person name="Liu C."/>
        </authorList>
    </citation>
    <scope>NUCLEOTIDE SEQUENCE [LARGE SCALE GENOMIC DNA]</scope>
    <source>
        <strain evidence="1 2">WJ-5</strain>
    </source>
</reference>
<proteinExistence type="predicted"/>
<name>A0ABS3GQW8_9NEIS</name>
<evidence type="ECO:0000313" key="2">
    <source>
        <dbReference type="Proteomes" id="UP000664349"/>
    </source>
</evidence>
<accession>A0ABS3GQW8</accession>
<evidence type="ECO:0000313" key="1">
    <source>
        <dbReference type="EMBL" id="MBO0416633.1"/>
    </source>
</evidence>
<dbReference type="Proteomes" id="UP000664349">
    <property type="component" value="Unassembled WGS sequence"/>
</dbReference>
<dbReference type="RefSeq" id="WP_081576434.1">
    <property type="nucleotide sequence ID" value="NZ_JAFLRE010000010.1"/>
</dbReference>
<organism evidence="1 2">
    <name type="scientific">Chromobacterium haemolyticum</name>
    <dbReference type="NCBI Taxonomy" id="394935"/>
    <lineage>
        <taxon>Bacteria</taxon>
        <taxon>Pseudomonadati</taxon>
        <taxon>Pseudomonadota</taxon>
        <taxon>Betaproteobacteria</taxon>
        <taxon>Neisseriales</taxon>
        <taxon>Chromobacteriaceae</taxon>
        <taxon>Chromobacterium</taxon>
    </lineage>
</organism>
<sequence>MIGPVWVVQDRDTGLFLCPDPNGDVGFTRFLGDAGRFDNAESAIDTARFVLGNSFVVSNFYDELDKFFG</sequence>
<keyword evidence="2" id="KW-1185">Reference proteome</keyword>